<reference evidence="1 2" key="1">
    <citation type="submission" date="2018-09" db="EMBL/GenBank/DDBJ databases">
        <title>Zymobacter palmae IAM14233 (=T109) whole genome analysis.</title>
        <authorList>
            <person name="Yanase H."/>
        </authorList>
    </citation>
    <scope>NUCLEOTIDE SEQUENCE [LARGE SCALE GENOMIC DNA]</scope>
    <source>
        <strain evidence="1 2">IAM14233</strain>
    </source>
</reference>
<gene>
    <name evidence="1" type="ORF">ZBT109_0567</name>
</gene>
<keyword evidence="2" id="KW-1185">Reference proteome</keyword>
<dbReference type="AlphaFoldDB" id="A0A348HCK3"/>
<sequence>MCSEFSALSTEGVFPPTEERSAIDVPALMLGVNTVP</sequence>
<proteinExistence type="predicted"/>
<dbReference type="KEGG" id="zpl:ZBT109_0567"/>
<dbReference type="Proteomes" id="UP000267342">
    <property type="component" value="Chromosome"/>
</dbReference>
<accession>A0A348HCK3</accession>
<protein>
    <submittedName>
        <fullName evidence="1">Uncharacterized protein</fullName>
    </submittedName>
</protein>
<evidence type="ECO:0000313" key="1">
    <source>
        <dbReference type="EMBL" id="BBG29355.1"/>
    </source>
</evidence>
<evidence type="ECO:0000313" key="2">
    <source>
        <dbReference type="Proteomes" id="UP000267342"/>
    </source>
</evidence>
<name>A0A348HCK3_9GAMM</name>
<dbReference type="EMBL" id="AP018933">
    <property type="protein sequence ID" value="BBG29355.1"/>
    <property type="molecule type" value="Genomic_DNA"/>
</dbReference>
<organism evidence="1 2">
    <name type="scientific">Zymobacter palmae</name>
    <dbReference type="NCBI Taxonomy" id="33074"/>
    <lineage>
        <taxon>Bacteria</taxon>
        <taxon>Pseudomonadati</taxon>
        <taxon>Pseudomonadota</taxon>
        <taxon>Gammaproteobacteria</taxon>
        <taxon>Oceanospirillales</taxon>
        <taxon>Halomonadaceae</taxon>
        <taxon>Zymobacter group</taxon>
        <taxon>Zymobacter</taxon>
    </lineage>
</organism>